<dbReference type="InParanoid" id="A0A2K3E7Q0"/>
<dbReference type="KEGG" id="cre:CHLRE_01g044550v5"/>
<dbReference type="ExpressionAtlas" id="A0A2K3E7Q0">
    <property type="expression patterns" value="baseline and differential"/>
</dbReference>
<evidence type="ECO:0000256" key="1">
    <source>
        <dbReference type="SAM" id="MobiDB-lite"/>
    </source>
</evidence>
<evidence type="ECO:0000313" key="3">
    <source>
        <dbReference type="Proteomes" id="UP000006906"/>
    </source>
</evidence>
<protein>
    <submittedName>
        <fullName evidence="2">Uncharacterized protein</fullName>
    </submittedName>
</protein>
<dbReference type="OrthoDB" id="523732at2759"/>
<name>A0A2K3E7Q0_CHLRE</name>
<dbReference type="EMBL" id="CM008962">
    <property type="protein sequence ID" value="PNW88787.1"/>
    <property type="molecule type" value="Genomic_DNA"/>
</dbReference>
<feature type="region of interest" description="Disordered" evidence="1">
    <location>
        <begin position="1"/>
        <end position="25"/>
    </location>
</feature>
<sequence>MGWFWWGSSASDSSKSDSKPDCHDRRCKSRRTAVSVCRKANPTEPGVCKNLEIAVVQCLAEGLCKEEAAEHKRCYTSLYKTGLYKGVGHCILYEDAMKNCLKKLKRFP</sequence>
<dbReference type="GeneID" id="5715640"/>
<organism evidence="2 3">
    <name type="scientific">Chlamydomonas reinhardtii</name>
    <name type="common">Chlamydomonas smithii</name>
    <dbReference type="NCBI Taxonomy" id="3055"/>
    <lineage>
        <taxon>Eukaryota</taxon>
        <taxon>Viridiplantae</taxon>
        <taxon>Chlorophyta</taxon>
        <taxon>core chlorophytes</taxon>
        <taxon>Chlorophyceae</taxon>
        <taxon>CS clade</taxon>
        <taxon>Chlamydomonadales</taxon>
        <taxon>Chlamydomonadaceae</taxon>
        <taxon>Chlamydomonas</taxon>
    </lineage>
</organism>
<accession>A0A2K3E7Q0</accession>
<reference evidence="2 3" key="1">
    <citation type="journal article" date="2007" name="Science">
        <title>The Chlamydomonas genome reveals the evolution of key animal and plant functions.</title>
        <authorList>
            <person name="Merchant S.S."/>
            <person name="Prochnik S.E."/>
            <person name="Vallon O."/>
            <person name="Harris E.H."/>
            <person name="Karpowicz S.J."/>
            <person name="Witman G.B."/>
            <person name="Terry A."/>
            <person name="Salamov A."/>
            <person name="Fritz-Laylin L.K."/>
            <person name="Marechal-Drouard L."/>
            <person name="Marshall W.F."/>
            <person name="Qu L.H."/>
            <person name="Nelson D.R."/>
            <person name="Sanderfoot A.A."/>
            <person name="Spalding M.H."/>
            <person name="Kapitonov V.V."/>
            <person name="Ren Q."/>
            <person name="Ferris P."/>
            <person name="Lindquist E."/>
            <person name="Shapiro H."/>
            <person name="Lucas S.M."/>
            <person name="Grimwood J."/>
            <person name="Schmutz J."/>
            <person name="Cardol P."/>
            <person name="Cerutti H."/>
            <person name="Chanfreau G."/>
            <person name="Chen C.L."/>
            <person name="Cognat V."/>
            <person name="Croft M.T."/>
            <person name="Dent R."/>
            <person name="Dutcher S."/>
            <person name="Fernandez E."/>
            <person name="Fukuzawa H."/>
            <person name="Gonzalez-Ballester D."/>
            <person name="Gonzalez-Halphen D."/>
            <person name="Hallmann A."/>
            <person name="Hanikenne M."/>
            <person name="Hippler M."/>
            <person name="Inwood W."/>
            <person name="Jabbari K."/>
            <person name="Kalanon M."/>
            <person name="Kuras R."/>
            <person name="Lefebvre P.A."/>
            <person name="Lemaire S.D."/>
            <person name="Lobanov A.V."/>
            <person name="Lohr M."/>
            <person name="Manuell A."/>
            <person name="Meier I."/>
            <person name="Mets L."/>
            <person name="Mittag M."/>
            <person name="Mittelmeier T."/>
            <person name="Moroney J.V."/>
            <person name="Moseley J."/>
            <person name="Napoli C."/>
            <person name="Nedelcu A.M."/>
            <person name="Niyogi K."/>
            <person name="Novoselov S.V."/>
            <person name="Paulsen I.T."/>
            <person name="Pazour G."/>
            <person name="Purton S."/>
            <person name="Ral J.P."/>
            <person name="Riano-Pachon D.M."/>
            <person name="Riekhof W."/>
            <person name="Rymarquis L."/>
            <person name="Schroda M."/>
            <person name="Stern D."/>
            <person name="Umen J."/>
            <person name="Willows R."/>
            <person name="Wilson N."/>
            <person name="Zimmer S.L."/>
            <person name="Allmer J."/>
            <person name="Balk J."/>
            <person name="Bisova K."/>
            <person name="Chen C.J."/>
            <person name="Elias M."/>
            <person name="Gendler K."/>
            <person name="Hauser C."/>
            <person name="Lamb M.R."/>
            <person name="Ledford H."/>
            <person name="Long J.C."/>
            <person name="Minagawa J."/>
            <person name="Page M.D."/>
            <person name="Pan J."/>
            <person name="Pootakham W."/>
            <person name="Roje S."/>
            <person name="Rose A."/>
            <person name="Stahlberg E."/>
            <person name="Terauchi A.M."/>
            <person name="Yang P."/>
            <person name="Ball S."/>
            <person name="Bowler C."/>
            <person name="Dieckmann C.L."/>
            <person name="Gladyshev V.N."/>
            <person name="Green P."/>
            <person name="Jorgensen R."/>
            <person name="Mayfield S."/>
            <person name="Mueller-Roeber B."/>
            <person name="Rajamani S."/>
            <person name="Sayre R.T."/>
            <person name="Brokstein P."/>
            <person name="Dubchak I."/>
            <person name="Goodstein D."/>
            <person name="Hornick L."/>
            <person name="Huang Y.W."/>
            <person name="Jhaveri J."/>
            <person name="Luo Y."/>
            <person name="Martinez D."/>
            <person name="Ngau W.C."/>
            <person name="Otillar B."/>
            <person name="Poliakov A."/>
            <person name="Porter A."/>
            <person name="Szajkowski L."/>
            <person name="Werner G."/>
            <person name="Zhou K."/>
            <person name="Grigoriev I.V."/>
            <person name="Rokhsar D.S."/>
            <person name="Grossman A.R."/>
        </authorList>
    </citation>
    <scope>NUCLEOTIDE SEQUENCE [LARGE SCALE GENOMIC DNA]</scope>
    <source>
        <strain evidence="3">CC-503</strain>
    </source>
</reference>
<evidence type="ECO:0000313" key="2">
    <source>
        <dbReference type="EMBL" id="PNW88787.1"/>
    </source>
</evidence>
<gene>
    <name evidence="2" type="ORF">CHLRE_01g044550v5</name>
</gene>
<dbReference type="AlphaFoldDB" id="A0A2K3E7Q0"/>
<dbReference type="Gramene" id="PNW88787">
    <property type="protein sequence ID" value="PNW88787"/>
    <property type="gene ID" value="CHLRE_01g044550v5"/>
</dbReference>
<dbReference type="RefSeq" id="XP_042928774.1">
    <property type="nucleotide sequence ID" value="XM_043058860.1"/>
</dbReference>
<keyword evidence="3" id="KW-1185">Reference proteome</keyword>
<feature type="compositionally biased region" description="Basic and acidic residues" evidence="1">
    <location>
        <begin position="14"/>
        <end position="24"/>
    </location>
</feature>
<dbReference type="Proteomes" id="UP000006906">
    <property type="component" value="Chromosome 1"/>
</dbReference>
<dbReference type="PaxDb" id="3055-EDP09453"/>
<proteinExistence type="predicted"/>